<feature type="compositionally biased region" description="Polar residues" evidence="6">
    <location>
        <begin position="7"/>
        <end position="18"/>
    </location>
</feature>
<proteinExistence type="inferred from homology"/>
<dbReference type="PANTHER" id="PTHR11361">
    <property type="entry name" value="DNA MISMATCH REPAIR PROTEIN MUTS FAMILY MEMBER"/>
    <property type="match status" value="1"/>
</dbReference>
<dbReference type="Gene3D" id="3.30.420.110">
    <property type="entry name" value="MutS, connector domain"/>
    <property type="match status" value="1"/>
</dbReference>
<comment type="similarity">
    <text evidence="1">Belongs to the DNA mismatch repair MutS family.</text>
</comment>
<dbReference type="InterPro" id="IPR011184">
    <property type="entry name" value="DNA_mismatch_repair_Msh2"/>
</dbReference>
<feature type="region of interest" description="Disordered" evidence="6">
    <location>
        <begin position="1"/>
        <end position="25"/>
    </location>
</feature>
<dbReference type="Gene3D" id="3.40.50.300">
    <property type="entry name" value="P-loop containing nucleotide triphosphate hydrolases"/>
    <property type="match status" value="1"/>
</dbReference>
<gene>
    <name evidence="9" type="ORF">BDA99DRAFT_430114</name>
</gene>
<keyword evidence="2" id="KW-0547">Nucleotide-binding</keyword>
<dbReference type="GO" id="GO:0005634">
    <property type="term" value="C:nucleus"/>
    <property type="evidence" value="ECO:0007669"/>
    <property type="project" value="TreeGrafter"/>
</dbReference>
<evidence type="ECO:0000256" key="6">
    <source>
        <dbReference type="SAM" id="MobiDB-lite"/>
    </source>
</evidence>
<name>A0AAD5PJL9_9FUNG</name>
<dbReference type="GO" id="GO:0006298">
    <property type="term" value="P:mismatch repair"/>
    <property type="evidence" value="ECO:0007669"/>
    <property type="project" value="InterPro"/>
</dbReference>
<dbReference type="Pfam" id="PF00488">
    <property type="entry name" value="MutS_V"/>
    <property type="match status" value="1"/>
</dbReference>
<reference evidence="9" key="2">
    <citation type="submission" date="2023-02" db="EMBL/GenBank/DDBJ databases">
        <authorList>
            <consortium name="DOE Joint Genome Institute"/>
            <person name="Mondo S.J."/>
            <person name="Chang Y."/>
            <person name="Wang Y."/>
            <person name="Ahrendt S."/>
            <person name="Andreopoulos W."/>
            <person name="Barry K."/>
            <person name="Beard J."/>
            <person name="Benny G.L."/>
            <person name="Blankenship S."/>
            <person name="Bonito G."/>
            <person name="Cuomo C."/>
            <person name="Desiro A."/>
            <person name="Gervers K.A."/>
            <person name="Hundley H."/>
            <person name="Kuo A."/>
            <person name="LaButti K."/>
            <person name="Lang B.F."/>
            <person name="Lipzen A."/>
            <person name="O'Donnell K."/>
            <person name="Pangilinan J."/>
            <person name="Reynolds N."/>
            <person name="Sandor L."/>
            <person name="Smith M.W."/>
            <person name="Tsang A."/>
            <person name="Grigoriev I.V."/>
            <person name="Stajich J.E."/>
            <person name="Spatafora J.W."/>
        </authorList>
    </citation>
    <scope>NUCLEOTIDE SEQUENCE</scope>
    <source>
        <strain evidence="9">RSA 2281</strain>
    </source>
</reference>
<dbReference type="InterPro" id="IPR036678">
    <property type="entry name" value="MutS_con_dom_sf"/>
</dbReference>
<feature type="domain" description="DNA mismatch repair proteins mutS family" evidence="8">
    <location>
        <begin position="525"/>
        <end position="683"/>
    </location>
</feature>
<dbReference type="GO" id="GO:0005524">
    <property type="term" value="F:ATP binding"/>
    <property type="evidence" value="ECO:0007669"/>
    <property type="project" value="UniProtKB-KW"/>
</dbReference>
<evidence type="ECO:0000256" key="3">
    <source>
        <dbReference type="ARBA" id="ARBA00022840"/>
    </source>
</evidence>
<dbReference type="EMBL" id="JAIXMP010000002">
    <property type="protein sequence ID" value="KAI9276945.1"/>
    <property type="molecule type" value="Genomic_DNA"/>
</dbReference>
<evidence type="ECO:0000256" key="2">
    <source>
        <dbReference type="ARBA" id="ARBA00022741"/>
    </source>
</evidence>
<dbReference type="InterPro" id="IPR027417">
    <property type="entry name" value="P-loop_NTPase"/>
</dbReference>
<keyword evidence="3" id="KW-0067">ATP-binding</keyword>
<feature type="domain" description="DNA mismatch repair protein MutS core" evidence="7">
    <location>
        <begin position="199"/>
        <end position="509"/>
    </location>
</feature>
<dbReference type="SUPFAM" id="SSF53150">
    <property type="entry name" value="DNA repair protein MutS, domain II"/>
    <property type="match status" value="1"/>
</dbReference>
<evidence type="ECO:0000256" key="4">
    <source>
        <dbReference type="ARBA" id="ARBA00023125"/>
    </source>
</evidence>
<dbReference type="Pfam" id="PF05188">
    <property type="entry name" value="MutS_II"/>
    <property type="match status" value="1"/>
</dbReference>
<dbReference type="Pfam" id="PF05190">
    <property type="entry name" value="MutS_IV"/>
    <property type="match status" value="1"/>
</dbReference>
<accession>A0AAD5PJL9</accession>
<evidence type="ECO:0000313" key="9">
    <source>
        <dbReference type="EMBL" id="KAI9276945.1"/>
    </source>
</evidence>
<dbReference type="GO" id="GO:0140664">
    <property type="term" value="F:ATP-dependent DNA damage sensor activity"/>
    <property type="evidence" value="ECO:0007669"/>
    <property type="project" value="InterPro"/>
</dbReference>
<protein>
    <submittedName>
        <fullName evidence="9">Muts domain V-domain-containing protein</fullName>
    </submittedName>
</protein>
<dbReference type="InterPro" id="IPR007860">
    <property type="entry name" value="DNA_mmatch_repair_MutS_con_dom"/>
</dbReference>
<dbReference type="Proteomes" id="UP001209540">
    <property type="component" value="Unassembled WGS sequence"/>
</dbReference>
<evidence type="ECO:0000313" key="10">
    <source>
        <dbReference type="Proteomes" id="UP001209540"/>
    </source>
</evidence>
<evidence type="ECO:0000256" key="5">
    <source>
        <dbReference type="ARBA" id="ARBA00023254"/>
    </source>
</evidence>
<dbReference type="PIRSF" id="PIRSF005813">
    <property type="entry name" value="MSH2"/>
    <property type="match status" value="1"/>
</dbReference>
<dbReference type="SMART" id="SM00533">
    <property type="entry name" value="MUTSd"/>
    <property type="match status" value="1"/>
</dbReference>
<dbReference type="InterPro" id="IPR045076">
    <property type="entry name" value="MutS"/>
</dbReference>
<dbReference type="CDD" id="cd03243">
    <property type="entry name" value="ABC_MutS_homologs"/>
    <property type="match status" value="1"/>
</dbReference>
<feature type="non-terminal residue" evidence="9">
    <location>
        <position position="684"/>
    </location>
</feature>
<dbReference type="InterPro" id="IPR007696">
    <property type="entry name" value="DNA_mismatch_repair_MutS_core"/>
</dbReference>
<dbReference type="SMART" id="SM00534">
    <property type="entry name" value="MUTSac"/>
    <property type="match status" value="1"/>
</dbReference>
<evidence type="ECO:0000259" key="7">
    <source>
        <dbReference type="SMART" id="SM00533"/>
    </source>
</evidence>
<evidence type="ECO:0000256" key="1">
    <source>
        <dbReference type="ARBA" id="ARBA00006271"/>
    </source>
</evidence>
<dbReference type="InterPro" id="IPR036187">
    <property type="entry name" value="DNA_mismatch_repair_MutS_sf"/>
</dbReference>
<dbReference type="GO" id="GO:0007131">
    <property type="term" value="P:reciprocal meiotic recombination"/>
    <property type="evidence" value="ECO:0007669"/>
    <property type="project" value="TreeGrafter"/>
</dbReference>
<organism evidence="9 10">
    <name type="scientific">Phascolomyces articulosus</name>
    <dbReference type="NCBI Taxonomy" id="60185"/>
    <lineage>
        <taxon>Eukaryota</taxon>
        <taxon>Fungi</taxon>
        <taxon>Fungi incertae sedis</taxon>
        <taxon>Mucoromycota</taxon>
        <taxon>Mucoromycotina</taxon>
        <taxon>Mucoromycetes</taxon>
        <taxon>Mucorales</taxon>
        <taxon>Lichtheimiaceae</taxon>
        <taxon>Phascolomyces</taxon>
    </lineage>
</organism>
<sequence length="684" mass="76092">RPCSAATAGTRQRSTAGHPTTAAGNRDHRVMALAEGRGVASEVGVCIIHVTTGECVLSQVPDSQSYTRTLHKIHLNDPHKILLSNTALEAGASQLYQLIEHHFPDTSIIAIPRKYFNDDAGMKVIKDFGLMEDNTGLLLGLSTKYYCLAAVAADFRYVSEHEGITFIDHTVKFSYQGVEGTNIVTAKNLEIVSNSVNRSSKDTLFGVLDHTVTPMGRRLLRTNLLQPSTNKKVIQGRLDATQEFISRENFMFNVQSALKPVTDLDHIIADIVKIPNEQHEDIQYAEAKINHVIRLKTILKALRNILSDSRLDDFQMAIDEILHDDIGIQKTSLGLRHQRCFAVKSGVNGLLDVARQTYKETIEDIYEMASEYNESSGLNIKLQFNAPKGFYLSLPADQLDENAALDQIFINVVKKKKQYTFTTLELLQKNSRMNESLAEVYLMSDKTVTNLLQVFREGISVLYKVSEAIAMLDMLLSFGHCCSVSEYVRPEFTNTLAIESGRHPIMETVQREPVIPNNTFMSLSSSFQLITGPNMSGKTCYIKQVALLTIMAQAGSFVPATYASFRLCDQILSRLGNDNYVEVNTSSFMAEMRETAYIIQNVTNSSLVIVDELGKGTAPYDALGLAASISEYLIKSKAFCFFTTHLHQLTKMLNVYPNVVNLQLKVDIVSTTINITPEKGVLSI</sequence>
<dbReference type="InterPro" id="IPR000432">
    <property type="entry name" value="DNA_mismatch_repair_MutS_C"/>
</dbReference>
<evidence type="ECO:0000259" key="8">
    <source>
        <dbReference type="SMART" id="SM00534"/>
    </source>
</evidence>
<keyword evidence="4" id="KW-0238">DNA-binding</keyword>
<reference evidence="9" key="1">
    <citation type="journal article" date="2022" name="IScience">
        <title>Evolution of zygomycete secretomes and the origins of terrestrial fungal ecologies.</title>
        <authorList>
            <person name="Chang Y."/>
            <person name="Wang Y."/>
            <person name="Mondo S."/>
            <person name="Ahrendt S."/>
            <person name="Andreopoulos W."/>
            <person name="Barry K."/>
            <person name="Beard J."/>
            <person name="Benny G.L."/>
            <person name="Blankenship S."/>
            <person name="Bonito G."/>
            <person name="Cuomo C."/>
            <person name="Desiro A."/>
            <person name="Gervers K.A."/>
            <person name="Hundley H."/>
            <person name="Kuo A."/>
            <person name="LaButti K."/>
            <person name="Lang B.F."/>
            <person name="Lipzen A."/>
            <person name="O'Donnell K."/>
            <person name="Pangilinan J."/>
            <person name="Reynolds N."/>
            <person name="Sandor L."/>
            <person name="Smith M.E."/>
            <person name="Tsang A."/>
            <person name="Grigoriev I.V."/>
            <person name="Stajich J.E."/>
            <person name="Spatafora J.W."/>
        </authorList>
    </citation>
    <scope>NUCLEOTIDE SEQUENCE</scope>
    <source>
        <strain evidence="9">RSA 2281</strain>
    </source>
</reference>
<dbReference type="Pfam" id="PF05192">
    <property type="entry name" value="MutS_III"/>
    <property type="match status" value="1"/>
</dbReference>
<dbReference type="GO" id="GO:0030983">
    <property type="term" value="F:mismatched DNA binding"/>
    <property type="evidence" value="ECO:0007669"/>
    <property type="project" value="InterPro"/>
</dbReference>
<dbReference type="AlphaFoldDB" id="A0AAD5PJL9"/>
<keyword evidence="5" id="KW-0469">Meiosis</keyword>
<comment type="caution">
    <text evidence="9">The sequence shown here is derived from an EMBL/GenBank/DDBJ whole genome shotgun (WGS) entry which is preliminary data.</text>
</comment>
<dbReference type="PANTHER" id="PTHR11361:SF21">
    <property type="entry name" value="MUTS PROTEIN HOMOLOG 4"/>
    <property type="match status" value="1"/>
</dbReference>
<dbReference type="Gene3D" id="1.10.1420.10">
    <property type="match status" value="2"/>
</dbReference>
<dbReference type="SUPFAM" id="SSF48334">
    <property type="entry name" value="DNA repair protein MutS, domain III"/>
    <property type="match status" value="1"/>
</dbReference>
<keyword evidence="10" id="KW-1185">Reference proteome</keyword>
<dbReference type="SUPFAM" id="SSF52540">
    <property type="entry name" value="P-loop containing nucleoside triphosphate hydrolases"/>
    <property type="match status" value="1"/>
</dbReference>
<dbReference type="InterPro" id="IPR007861">
    <property type="entry name" value="DNA_mismatch_repair_MutS_clamp"/>
</dbReference>